<proteinExistence type="predicted"/>
<reference evidence="1" key="1">
    <citation type="submission" date="2022-11" db="EMBL/GenBank/DDBJ databases">
        <title>Robbsia betulipollinis sp. nov., isolated from pollen of birch (Betula pendula).</title>
        <authorList>
            <person name="Shi H."/>
            <person name="Ambika Manirajan B."/>
            <person name="Ratering S."/>
            <person name="Geissler-Plaum R."/>
            <person name="Schnell S."/>
        </authorList>
    </citation>
    <scope>NUCLEOTIDE SEQUENCE</scope>
    <source>
        <strain evidence="1">Bb-Pol-6</strain>
    </source>
</reference>
<dbReference type="Proteomes" id="UP001082899">
    <property type="component" value="Unassembled WGS sequence"/>
</dbReference>
<sequence>MSSVSRLDSVSRLPAPARAAYGFRSFLRSVWASFERHSELQVMLSSGYSEGLSRQKDVDGSFAKRRVTIPLR</sequence>
<keyword evidence="2" id="KW-1185">Reference proteome</keyword>
<gene>
    <name evidence="1" type="ORF">OVY01_17945</name>
</gene>
<organism evidence="1 2">
    <name type="scientific">Robbsia betulipollinis</name>
    <dbReference type="NCBI Taxonomy" id="2981849"/>
    <lineage>
        <taxon>Bacteria</taxon>
        <taxon>Pseudomonadati</taxon>
        <taxon>Pseudomonadota</taxon>
        <taxon>Betaproteobacteria</taxon>
        <taxon>Burkholderiales</taxon>
        <taxon>Burkholderiaceae</taxon>
        <taxon>Robbsia</taxon>
    </lineage>
</organism>
<evidence type="ECO:0000313" key="2">
    <source>
        <dbReference type="Proteomes" id="UP001082899"/>
    </source>
</evidence>
<dbReference type="RefSeq" id="WP_267848938.1">
    <property type="nucleotide sequence ID" value="NZ_JAPMXC010000010.1"/>
</dbReference>
<dbReference type="EMBL" id="JAPMXC010000010">
    <property type="protein sequence ID" value="MCY0389038.1"/>
    <property type="molecule type" value="Genomic_DNA"/>
</dbReference>
<comment type="caution">
    <text evidence="1">The sequence shown here is derived from an EMBL/GenBank/DDBJ whole genome shotgun (WGS) entry which is preliminary data.</text>
</comment>
<accession>A0ABT3ZR59</accession>
<protein>
    <submittedName>
        <fullName evidence="1">Uncharacterized protein</fullName>
    </submittedName>
</protein>
<name>A0ABT3ZR59_9BURK</name>
<evidence type="ECO:0000313" key="1">
    <source>
        <dbReference type="EMBL" id="MCY0389038.1"/>
    </source>
</evidence>